<dbReference type="Gene3D" id="3.60.40.10">
    <property type="entry name" value="PPM-type phosphatase domain"/>
    <property type="match status" value="1"/>
</dbReference>
<reference evidence="3 4" key="1">
    <citation type="journal article" date="2014" name="BMC Genomics">
        <title>Genome based analysis of type-I polyketide synthase and nonribosomal peptide synthetase gene clusters in seven strains of five representative Nocardia species.</title>
        <authorList>
            <person name="Komaki H."/>
            <person name="Ichikawa N."/>
            <person name="Hosoyama A."/>
            <person name="Takahashi-Nakaguchi A."/>
            <person name="Matsuzawa T."/>
            <person name="Suzuki K."/>
            <person name="Fujita N."/>
            <person name="Gonoi T."/>
        </authorList>
    </citation>
    <scope>NUCLEOTIDE SEQUENCE [LARGE SCALE GENOMIC DNA]</scope>
    <source>
        <strain evidence="3 4">NBRC 15531</strain>
    </source>
</reference>
<dbReference type="Pfam" id="PF13672">
    <property type="entry name" value="PP2C_2"/>
    <property type="match status" value="1"/>
</dbReference>
<dbReference type="InterPro" id="IPR001932">
    <property type="entry name" value="PPM-type_phosphatase-like_dom"/>
</dbReference>
<feature type="domain" description="PPM-type phosphatase" evidence="2">
    <location>
        <begin position="97"/>
        <end position="309"/>
    </location>
</feature>
<dbReference type="InterPro" id="IPR036457">
    <property type="entry name" value="PPM-type-like_dom_sf"/>
</dbReference>
<dbReference type="EMBL" id="BAFO02000030">
    <property type="protein sequence ID" value="GAD85272.1"/>
    <property type="molecule type" value="Genomic_DNA"/>
</dbReference>
<proteinExistence type="predicted"/>
<dbReference type="GeneID" id="91517006"/>
<feature type="compositionally biased region" description="Low complexity" evidence="1">
    <location>
        <begin position="185"/>
        <end position="195"/>
    </location>
</feature>
<feature type="region of interest" description="Disordered" evidence="1">
    <location>
        <begin position="1"/>
        <end position="68"/>
    </location>
</feature>
<evidence type="ECO:0000313" key="3">
    <source>
        <dbReference type="EMBL" id="GAD85272.1"/>
    </source>
</evidence>
<name>U5E601_NOCAS</name>
<dbReference type="SUPFAM" id="SSF81606">
    <property type="entry name" value="PP2C-like"/>
    <property type="match status" value="1"/>
</dbReference>
<evidence type="ECO:0000313" key="4">
    <source>
        <dbReference type="Proteomes" id="UP000017048"/>
    </source>
</evidence>
<sequence>MTEAEGAEPRRRPSLVEAIKGLGAQMMPRGTGPEHANSDNTPPDTQNVANSQPAGATRRGGQLPLRRCPSPVNSASAALAADAGVVGNSWIYAASAVGLSHALEGVRREDAYAADAVNDTNCVIAVGDGLGSTANASVASTAAVLTFTASVCRANSAAGSWENTARTAVREVNQQLYAVQERSIPTAPGAGPATASQRGKSMAPPKSTLTGFVLRHDGERSKLYWAAYGDSPLLLLSLSTNTWQWVSGQPTNPPTAATPALPGDERRLQFGSLALQPDQVVVAASDGVGDAIAMAPKDFAKALAEAWHTQVSAAKFATLLDFEIGGLNDDRTIVMAKGITPGMFESQ</sequence>
<accession>U5E601</accession>
<dbReference type="STRING" id="1824.SAMN05444423_105408"/>
<organism evidence="3 4">
    <name type="scientific">Nocardia asteroides NBRC 15531</name>
    <dbReference type="NCBI Taxonomy" id="1110697"/>
    <lineage>
        <taxon>Bacteria</taxon>
        <taxon>Bacillati</taxon>
        <taxon>Actinomycetota</taxon>
        <taxon>Actinomycetes</taxon>
        <taxon>Mycobacteriales</taxon>
        <taxon>Nocardiaceae</taxon>
        <taxon>Nocardia</taxon>
    </lineage>
</organism>
<protein>
    <recommendedName>
        <fullName evidence="2">PPM-type phosphatase domain-containing protein</fullName>
    </recommendedName>
</protein>
<dbReference type="RefSeq" id="WP_022566633.1">
    <property type="nucleotide sequence ID" value="NZ_BAFO02000030.1"/>
</dbReference>
<dbReference type="OrthoDB" id="3700736at2"/>
<keyword evidence="4" id="KW-1185">Reference proteome</keyword>
<dbReference type="AlphaFoldDB" id="U5E601"/>
<comment type="caution">
    <text evidence="3">The sequence shown here is derived from an EMBL/GenBank/DDBJ whole genome shotgun (WGS) entry which is preliminary data.</text>
</comment>
<evidence type="ECO:0000259" key="2">
    <source>
        <dbReference type="Pfam" id="PF13672"/>
    </source>
</evidence>
<dbReference type="Proteomes" id="UP000017048">
    <property type="component" value="Unassembled WGS sequence"/>
</dbReference>
<feature type="region of interest" description="Disordered" evidence="1">
    <location>
        <begin position="183"/>
        <end position="206"/>
    </location>
</feature>
<evidence type="ECO:0000256" key="1">
    <source>
        <dbReference type="SAM" id="MobiDB-lite"/>
    </source>
</evidence>
<feature type="compositionally biased region" description="Polar residues" evidence="1">
    <location>
        <begin position="38"/>
        <end position="54"/>
    </location>
</feature>
<gene>
    <name evidence="3" type="ORF">NCAST_30_00420</name>
</gene>